<dbReference type="EMBL" id="CAXDID020000011">
    <property type="protein sequence ID" value="CAL5979771.1"/>
    <property type="molecule type" value="Genomic_DNA"/>
</dbReference>
<keyword evidence="2" id="KW-1185">Reference proteome</keyword>
<reference evidence="1 2" key="1">
    <citation type="submission" date="2024-07" db="EMBL/GenBank/DDBJ databases">
        <authorList>
            <person name="Akdeniz Z."/>
        </authorList>
    </citation>
    <scope>NUCLEOTIDE SEQUENCE [LARGE SCALE GENOMIC DNA]</scope>
</reference>
<protein>
    <submittedName>
        <fullName evidence="1">Hypothetical_protein</fullName>
    </submittedName>
</protein>
<dbReference type="Proteomes" id="UP001642409">
    <property type="component" value="Unassembled WGS sequence"/>
</dbReference>
<name>A0ABP1GV28_9EUKA</name>
<gene>
    <name evidence="1" type="ORF">HINF_LOCUS5858</name>
</gene>
<comment type="caution">
    <text evidence="1">The sequence shown here is derived from an EMBL/GenBank/DDBJ whole genome shotgun (WGS) entry which is preliminary data.</text>
</comment>
<organism evidence="1 2">
    <name type="scientific">Hexamita inflata</name>
    <dbReference type="NCBI Taxonomy" id="28002"/>
    <lineage>
        <taxon>Eukaryota</taxon>
        <taxon>Metamonada</taxon>
        <taxon>Diplomonadida</taxon>
        <taxon>Hexamitidae</taxon>
        <taxon>Hexamitinae</taxon>
        <taxon>Hexamita</taxon>
    </lineage>
</organism>
<proteinExistence type="predicted"/>
<evidence type="ECO:0000313" key="1">
    <source>
        <dbReference type="EMBL" id="CAL5979771.1"/>
    </source>
</evidence>
<evidence type="ECO:0000313" key="2">
    <source>
        <dbReference type="Proteomes" id="UP001642409"/>
    </source>
</evidence>
<accession>A0ABP1GV28</accession>
<sequence>MFIFNVLQLYRLSEAAGLQQIHALLIRVAQNLELVYSLVQKLQVLDSFLNSSLKPRLALMSFNTVPNLADSKPSETWFVCIVAEFPRSTQKVDLMFSSGFGRLFTHADQQCASFGNSNLLLDNDLE</sequence>